<dbReference type="Gramene" id="TuG1812G0400001433.01.T04">
    <property type="protein sequence ID" value="TuG1812G0400001433.01.T04.cds380307"/>
    <property type="gene ID" value="TuG1812G0400001433.01"/>
</dbReference>
<protein>
    <submittedName>
        <fullName evidence="1">Uncharacterized protein</fullName>
    </submittedName>
</protein>
<name>A0A8R7U716_TRIUA</name>
<dbReference type="AlphaFoldDB" id="A0A8R7U716"/>
<keyword evidence="2" id="KW-1185">Reference proteome</keyword>
<dbReference type="EnsemblPlants" id="TuG1812G0400001433.01.T04">
    <property type="protein sequence ID" value="TuG1812G0400001433.01.T04.cds380307"/>
    <property type="gene ID" value="TuG1812G0400001433.01"/>
</dbReference>
<dbReference type="Proteomes" id="UP000015106">
    <property type="component" value="Chromosome 4"/>
</dbReference>
<reference evidence="2" key="1">
    <citation type="journal article" date="2013" name="Nature">
        <title>Draft genome of the wheat A-genome progenitor Triticum urartu.</title>
        <authorList>
            <person name="Ling H.Q."/>
            <person name="Zhao S."/>
            <person name="Liu D."/>
            <person name="Wang J."/>
            <person name="Sun H."/>
            <person name="Zhang C."/>
            <person name="Fan H."/>
            <person name="Li D."/>
            <person name="Dong L."/>
            <person name="Tao Y."/>
            <person name="Gao C."/>
            <person name="Wu H."/>
            <person name="Li Y."/>
            <person name="Cui Y."/>
            <person name="Guo X."/>
            <person name="Zheng S."/>
            <person name="Wang B."/>
            <person name="Yu K."/>
            <person name="Liang Q."/>
            <person name="Yang W."/>
            <person name="Lou X."/>
            <person name="Chen J."/>
            <person name="Feng M."/>
            <person name="Jian J."/>
            <person name="Zhang X."/>
            <person name="Luo G."/>
            <person name="Jiang Y."/>
            <person name="Liu J."/>
            <person name="Wang Z."/>
            <person name="Sha Y."/>
            <person name="Zhang B."/>
            <person name="Wu H."/>
            <person name="Tang D."/>
            <person name="Shen Q."/>
            <person name="Xue P."/>
            <person name="Zou S."/>
            <person name="Wang X."/>
            <person name="Liu X."/>
            <person name="Wang F."/>
            <person name="Yang Y."/>
            <person name="An X."/>
            <person name="Dong Z."/>
            <person name="Zhang K."/>
            <person name="Zhang X."/>
            <person name="Luo M.C."/>
            <person name="Dvorak J."/>
            <person name="Tong Y."/>
            <person name="Wang J."/>
            <person name="Yang H."/>
            <person name="Li Z."/>
            <person name="Wang D."/>
            <person name="Zhang A."/>
            <person name="Wang J."/>
        </authorList>
    </citation>
    <scope>NUCLEOTIDE SEQUENCE</scope>
    <source>
        <strain evidence="2">cv. G1812</strain>
    </source>
</reference>
<evidence type="ECO:0000313" key="2">
    <source>
        <dbReference type="Proteomes" id="UP000015106"/>
    </source>
</evidence>
<reference evidence="1" key="3">
    <citation type="submission" date="2022-06" db="UniProtKB">
        <authorList>
            <consortium name="EnsemblPlants"/>
        </authorList>
    </citation>
    <scope>IDENTIFICATION</scope>
</reference>
<proteinExistence type="predicted"/>
<reference evidence="1" key="2">
    <citation type="submission" date="2018-03" db="EMBL/GenBank/DDBJ databases">
        <title>The Triticum urartu genome reveals the dynamic nature of wheat genome evolution.</title>
        <authorList>
            <person name="Ling H."/>
            <person name="Ma B."/>
            <person name="Shi X."/>
            <person name="Liu H."/>
            <person name="Dong L."/>
            <person name="Sun H."/>
            <person name="Cao Y."/>
            <person name="Gao Q."/>
            <person name="Zheng S."/>
            <person name="Li Y."/>
            <person name="Yu Y."/>
            <person name="Du H."/>
            <person name="Qi M."/>
            <person name="Li Y."/>
            <person name="Yu H."/>
            <person name="Cui Y."/>
            <person name="Wang N."/>
            <person name="Chen C."/>
            <person name="Wu H."/>
            <person name="Zhao Y."/>
            <person name="Zhang J."/>
            <person name="Li Y."/>
            <person name="Zhou W."/>
            <person name="Zhang B."/>
            <person name="Hu W."/>
            <person name="Eijk M."/>
            <person name="Tang J."/>
            <person name="Witsenboer H."/>
            <person name="Zhao S."/>
            <person name="Li Z."/>
            <person name="Zhang A."/>
            <person name="Wang D."/>
            <person name="Liang C."/>
        </authorList>
    </citation>
    <scope>NUCLEOTIDE SEQUENCE [LARGE SCALE GENOMIC DNA]</scope>
    <source>
        <strain evidence="1">cv. G1812</strain>
    </source>
</reference>
<sequence length="71" mass="7451">MASSNGSGGGLRLSHVSRMTPSSGHLLVDGAIVRRVRVVGSDKNSPARCDLAREEIGRPARVCAQNVSCTF</sequence>
<accession>A0A8R7U716</accession>
<organism evidence="1 2">
    <name type="scientific">Triticum urartu</name>
    <name type="common">Red wild einkorn</name>
    <name type="synonym">Crithodium urartu</name>
    <dbReference type="NCBI Taxonomy" id="4572"/>
    <lineage>
        <taxon>Eukaryota</taxon>
        <taxon>Viridiplantae</taxon>
        <taxon>Streptophyta</taxon>
        <taxon>Embryophyta</taxon>
        <taxon>Tracheophyta</taxon>
        <taxon>Spermatophyta</taxon>
        <taxon>Magnoliopsida</taxon>
        <taxon>Liliopsida</taxon>
        <taxon>Poales</taxon>
        <taxon>Poaceae</taxon>
        <taxon>BOP clade</taxon>
        <taxon>Pooideae</taxon>
        <taxon>Triticodae</taxon>
        <taxon>Triticeae</taxon>
        <taxon>Triticinae</taxon>
        <taxon>Triticum</taxon>
    </lineage>
</organism>
<evidence type="ECO:0000313" key="1">
    <source>
        <dbReference type="EnsemblPlants" id="TuG1812G0400001433.01.T04.cds380307"/>
    </source>
</evidence>